<accession>A0ABY4FPG6</accession>
<gene>
    <name evidence="4" type="ORF">MUN78_04770</name>
</gene>
<feature type="domain" description="DUF6457" evidence="3">
    <location>
        <begin position="220"/>
        <end position="306"/>
    </location>
</feature>
<dbReference type="RefSeq" id="WP_244729172.1">
    <property type="nucleotide sequence ID" value="NZ_CP095045.1"/>
</dbReference>
<dbReference type="PANTHER" id="PTHR19136:SF81">
    <property type="entry name" value="MOLYBDENUM COFACTOR GUANYLYLTRANSFERASE"/>
    <property type="match status" value="1"/>
</dbReference>
<keyword evidence="5" id="KW-1185">Reference proteome</keyword>
<evidence type="ECO:0000259" key="2">
    <source>
        <dbReference type="Pfam" id="PF12804"/>
    </source>
</evidence>
<evidence type="ECO:0000256" key="1">
    <source>
        <dbReference type="ARBA" id="ARBA00022679"/>
    </source>
</evidence>
<dbReference type="Gene3D" id="3.90.550.10">
    <property type="entry name" value="Spore Coat Polysaccharide Biosynthesis Protein SpsA, Chain A"/>
    <property type="match status" value="1"/>
</dbReference>
<dbReference type="EMBL" id="CP095045">
    <property type="protein sequence ID" value="UOQ58162.1"/>
    <property type="molecule type" value="Genomic_DNA"/>
</dbReference>
<keyword evidence="1 4" id="KW-0808">Transferase</keyword>
<name>A0ABY4FPG6_9MICO</name>
<dbReference type="InterPro" id="IPR029044">
    <property type="entry name" value="Nucleotide-diphossugar_trans"/>
</dbReference>
<evidence type="ECO:0000313" key="4">
    <source>
        <dbReference type="EMBL" id="UOQ58162.1"/>
    </source>
</evidence>
<proteinExistence type="predicted"/>
<dbReference type="Proteomes" id="UP000831786">
    <property type="component" value="Chromosome"/>
</dbReference>
<evidence type="ECO:0000259" key="3">
    <source>
        <dbReference type="Pfam" id="PF20058"/>
    </source>
</evidence>
<dbReference type="GO" id="GO:0016740">
    <property type="term" value="F:transferase activity"/>
    <property type="evidence" value="ECO:0007669"/>
    <property type="project" value="UniProtKB-KW"/>
</dbReference>
<protein>
    <submittedName>
        <fullName evidence="4">NTP transferase domain-containing protein</fullName>
    </submittedName>
</protein>
<dbReference type="Pfam" id="PF12804">
    <property type="entry name" value="NTP_transf_3"/>
    <property type="match status" value="1"/>
</dbReference>
<evidence type="ECO:0000313" key="5">
    <source>
        <dbReference type="Proteomes" id="UP000831786"/>
    </source>
</evidence>
<reference evidence="4 5" key="1">
    <citation type="submission" date="2022-04" db="EMBL/GenBank/DDBJ databases">
        <title>Leucobacter sp. isolated from rhizosphere of garlic.</title>
        <authorList>
            <person name="Won M."/>
            <person name="Lee C.-M."/>
            <person name="Woen H.-Y."/>
            <person name="Kwon S.-W."/>
        </authorList>
    </citation>
    <scope>NUCLEOTIDE SEQUENCE [LARGE SCALE GENOMIC DNA]</scope>
    <source>
        <strain evidence="4 5">H21R-40</strain>
    </source>
</reference>
<sequence>MSAASAVAAIVLAGGRGARLGGADKAGIELAGERLVDRVVAAVRGAAAGEPRIVVAGPARAAPAGCLVVREDPPFGGPLAALAAALPRVGDAAEALLLSCDLVRPADAVRVLLAEPLAAAEDARVLRDPEGRAQWLAGRYRVAALRAGVVALAGDVAGRPLRRALAGLAIRYVDAPTAIVADIDTPEDLAAARAALAPAVAATVPAPNRGAPMSAAQHLPPEALDAWLAVAASELGLPADAVRIGTVLDVARDVAHDVARPAAPLSTFLLGMAYGRAAASGDAADPAVLAELAERLTSRAAAWKDAAG</sequence>
<organism evidence="4 5">
    <name type="scientific">Leucobacter allii</name>
    <dbReference type="NCBI Taxonomy" id="2932247"/>
    <lineage>
        <taxon>Bacteria</taxon>
        <taxon>Bacillati</taxon>
        <taxon>Actinomycetota</taxon>
        <taxon>Actinomycetes</taxon>
        <taxon>Micrococcales</taxon>
        <taxon>Microbacteriaceae</taxon>
        <taxon>Leucobacter</taxon>
    </lineage>
</organism>
<dbReference type="InterPro" id="IPR045598">
    <property type="entry name" value="DUF6457"/>
</dbReference>
<dbReference type="SUPFAM" id="SSF53448">
    <property type="entry name" value="Nucleotide-diphospho-sugar transferases"/>
    <property type="match status" value="1"/>
</dbReference>
<dbReference type="Pfam" id="PF20058">
    <property type="entry name" value="DUF6457"/>
    <property type="match status" value="1"/>
</dbReference>
<feature type="domain" description="MobA-like NTP transferase" evidence="2">
    <location>
        <begin position="9"/>
        <end position="164"/>
    </location>
</feature>
<dbReference type="PANTHER" id="PTHR19136">
    <property type="entry name" value="MOLYBDENUM COFACTOR GUANYLYLTRANSFERASE"/>
    <property type="match status" value="1"/>
</dbReference>
<dbReference type="InterPro" id="IPR025877">
    <property type="entry name" value="MobA-like_NTP_Trfase"/>
</dbReference>